<keyword evidence="8" id="KW-1185">Reference proteome</keyword>
<protein>
    <submittedName>
        <fullName evidence="7">Iron-sulfur cluster-binding domain-containing protein</fullName>
    </submittedName>
</protein>
<evidence type="ECO:0000313" key="8">
    <source>
        <dbReference type="Proteomes" id="UP000243205"/>
    </source>
</evidence>
<proteinExistence type="predicted"/>
<gene>
    <name evidence="7" type="ORF">SAMN05661003_12228</name>
</gene>
<dbReference type="GO" id="GO:0051536">
    <property type="term" value="F:iron-sulfur cluster binding"/>
    <property type="evidence" value="ECO:0007669"/>
    <property type="project" value="UniProtKB-KW"/>
</dbReference>
<dbReference type="InterPro" id="IPR050377">
    <property type="entry name" value="Radical_SAM_PqqE_MftC-like"/>
</dbReference>
<dbReference type="PANTHER" id="PTHR11228:SF7">
    <property type="entry name" value="PQQA PEPTIDE CYCLASE"/>
    <property type="match status" value="1"/>
</dbReference>
<comment type="cofactor">
    <cofactor evidence="1">
        <name>[4Fe-4S] cluster</name>
        <dbReference type="ChEBI" id="CHEBI:49883"/>
    </cofactor>
</comment>
<dbReference type="RefSeq" id="WP_171906442.1">
    <property type="nucleotide sequence ID" value="NZ_FNAQ01000022.1"/>
</dbReference>
<feature type="domain" description="4Fe4S-binding SPASM" evidence="6">
    <location>
        <begin position="11"/>
        <end position="75"/>
    </location>
</feature>
<dbReference type="InterPro" id="IPR013785">
    <property type="entry name" value="Aldolase_TIM"/>
</dbReference>
<dbReference type="Pfam" id="PF13186">
    <property type="entry name" value="SPASM"/>
    <property type="match status" value="1"/>
</dbReference>
<dbReference type="STRING" id="57664.SAMN05661003_12228"/>
<evidence type="ECO:0000313" key="7">
    <source>
        <dbReference type="EMBL" id="SDE65718.1"/>
    </source>
</evidence>
<dbReference type="Proteomes" id="UP000243205">
    <property type="component" value="Unassembled WGS sequence"/>
</dbReference>
<keyword evidence="5" id="KW-0411">Iron-sulfur</keyword>
<dbReference type="SFLD" id="SFLDG01067">
    <property type="entry name" value="SPASM/twitch_domain_containing"/>
    <property type="match status" value="1"/>
</dbReference>
<evidence type="ECO:0000256" key="2">
    <source>
        <dbReference type="ARBA" id="ARBA00022691"/>
    </source>
</evidence>
<evidence type="ECO:0000256" key="1">
    <source>
        <dbReference type="ARBA" id="ARBA00001966"/>
    </source>
</evidence>
<reference evidence="8" key="1">
    <citation type="submission" date="2016-10" db="EMBL/GenBank/DDBJ databases">
        <authorList>
            <person name="Varghese N."/>
            <person name="Submissions S."/>
        </authorList>
    </citation>
    <scope>NUCLEOTIDE SEQUENCE [LARGE SCALE GENOMIC DNA]</scope>
    <source>
        <strain evidence="8">DSM 8987</strain>
    </source>
</reference>
<dbReference type="SUPFAM" id="SSF102114">
    <property type="entry name" value="Radical SAM enzymes"/>
    <property type="match status" value="1"/>
</dbReference>
<dbReference type="GO" id="GO:0046872">
    <property type="term" value="F:metal ion binding"/>
    <property type="evidence" value="ECO:0007669"/>
    <property type="project" value="UniProtKB-KW"/>
</dbReference>
<dbReference type="InterPro" id="IPR023885">
    <property type="entry name" value="4Fe4S-binding_SPASM_dom"/>
</dbReference>
<dbReference type="InterPro" id="IPR058240">
    <property type="entry name" value="rSAM_sf"/>
</dbReference>
<evidence type="ECO:0000256" key="3">
    <source>
        <dbReference type="ARBA" id="ARBA00022723"/>
    </source>
</evidence>
<dbReference type="Gene3D" id="3.20.20.70">
    <property type="entry name" value="Aldolase class I"/>
    <property type="match status" value="2"/>
</dbReference>
<dbReference type="SFLD" id="SFLDS00029">
    <property type="entry name" value="Radical_SAM"/>
    <property type="match status" value="1"/>
</dbReference>
<dbReference type="AlphaFoldDB" id="A0A1G7EPV7"/>
<keyword evidence="4" id="KW-0408">Iron</keyword>
<name>A0A1G7EPV7_9BACT</name>
<dbReference type="PANTHER" id="PTHR11228">
    <property type="entry name" value="RADICAL SAM DOMAIN PROTEIN"/>
    <property type="match status" value="1"/>
</dbReference>
<keyword evidence="2" id="KW-0949">S-adenosyl-L-methionine</keyword>
<sequence length="337" mass="37749">MPAAALTGWICSRPFDWLEIQRGGTAFVCCPAWLRRSIGNVLHQPLPAVWNSATAIELRKNASNGRFHGCSPRRCPFLARRQPPVMPAAAAPVPLRQALQQRDYQQPLPGQLHLCYDPRCNLVCASCRPAPVQLDRAEADGCERLTRLVLDQLAPQVRQLRLSGHGEPFAAPSYRQLLAAIGPRHFPALHSLHLHSNGLLWLSQRQHLLPRLRPYLRSVEISIDAASPASYRCNRGADFAQLLDNLAFIHSLQVDLTLSFVVQHNNFREMPAFVDLARRFGARCFFSPLINWGSWTTAEYRQRAVHRPQHPQQGEFLQVLAQISQQAGVDIGVLGQG</sequence>
<dbReference type="InterPro" id="IPR007197">
    <property type="entry name" value="rSAM"/>
</dbReference>
<accession>A0A1G7EPV7</accession>
<dbReference type="GO" id="GO:0003824">
    <property type="term" value="F:catalytic activity"/>
    <property type="evidence" value="ECO:0007669"/>
    <property type="project" value="InterPro"/>
</dbReference>
<dbReference type="CDD" id="cd21109">
    <property type="entry name" value="SPASM"/>
    <property type="match status" value="1"/>
</dbReference>
<dbReference type="EMBL" id="FNAQ01000022">
    <property type="protein sequence ID" value="SDE65718.1"/>
    <property type="molecule type" value="Genomic_DNA"/>
</dbReference>
<keyword evidence="3" id="KW-0479">Metal-binding</keyword>
<organism evidence="7 8">
    <name type="scientific">Desulfuromonas thiophila</name>
    <dbReference type="NCBI Taxonomy" id="57664"/>
    <lineage>
        <taxon>Bacteria</taxon>
        <taxon>Pseudomonadati</taxon>
        <taxon>Thermodesulfobacteriota</taxon>
        <taxon>Desulfuromonadia</taxon>
        <taxon>Desulfuromonadales</taxon>
        <taxon>Desulfuromonadaceae</taxon>
        <taxon>Desulfuromonas</taxon>
    </lineage>
</organism>
<evidence type="ECO:0000259" key="6">
    <source>
        <dbReference type="Pfam" id="PF13186"/>
    </source>
</evidence>
<evidence type="ECO:0000256" key="5">
    <source>
        <dbReference type="ARBA" id="ARBA00023014"/>
    </source>
</evidence>
<evidence type="ECO:0000256" key="4">
    <source>
        <dbReference type="ARBA" id="ARBA00023004"/>
    </source>
</evidence>